<feature type="transmembrane region" description="Helical" evidence="5">
    <location>
        <begin position="95"/>
        <end position="118"/>
    </location>
</feature>
<dbReference type="PANTHER" id="PTHR42038">
    <property type="match status" value="1"/>
</dbReference>
<proteinExistence type="predicted"/>
<sequence length="218" mass="24951">MSLIDALGLASGIFWIFTYTCVIRRGLLDRTYAMPFLALAMNITWEFLFTFVYPSVGGIMQESINAIWFAADIAILAIFLKYWRSDYPKNLPESYFWPMFAFTFAMVTPMMVATVSVFGREDGSVYTAYIDNLIMSALFLSMLLRRGDRRGQSMWIAWGKLLGTVTAAMSQYLYDPGNVLWLVIYIEILILDLLYVFLLSKAPRYQHEKVAASAVPLR</sequence>
<comment type="subcellular location">
    <subcellularLocation>
        <location evidence="1">Membrane</location>
        <topology evidence="1">Multi-pass membrane protein</topology>
    </subcellularLocation>
</comment>
<organism evidence="6 7">
    <name type="scientific">Mycolicibacterium tusciae</name>
    <dbReference type="NCBI Taxonomy" id="75922"/>
    <lineage>
        <taxon>Bacteria</taxon>
        <taxon>Bacillati</taxon>
        <taxon>Actinomycetota</taxon>
        <taxon>Actinomycetes</taxon>
        <taxon>Mycobacteriales</taxon>
        <taxon>Mycobacteriaceae</taxon>
        <taxon>Mycolicibacterium</taxon>
    </lineage>
</organism>
<keyword evidence="4 5" id="KW-0472">Membrane</keyword>
<feature type="transmembrane region" description="Helical" evidence="5">
    <location>
        <begin position="66"/>
        <end position="83"/>
    </location>
</feature>
<evidence type="ECO:0000256" key="1">
    <source>
        <dbReference type="ARBA" id="ARBA00004141"/>
    </source>
</evidence>
<gene>
    <name evidence="6" type="ORF">BST47_03235</name>
</gene>
<dbReference type="Proteomes" id="UP000192411">
    <property type="component" value="Unassembled WGS sequence"/>
</dbReference>
<feature type="transmembrane region" description="Helical" evidence="5">
    <location>
        <begin position="124"/>
        <end position="143"/>
    </location>
</feature>
<evidence type="ECO:0000313" key="6">
    <source>
        <dbReference type="EMBL" id="ORB67518.1"/>
    </source>
</evidence>
<dbReference type="EMBL" id="MVIM01000002">
    <property type="protein sequence ID" value="ORB67518.1"/>
    <property type="molecule type" value="Genomic_DNA"/>
</dbReference>
<feature type="transmembrane region" description="Helical" evidence="5">
    <location>
        <begin position="6"/>
        <end position="23"/>
    </location>
</feature>
<dbReference type="PANTHER" id="PTHR42038:SF2">
    <property type="entry name" value="TERPENE CYCLASE AUSL"/>
    <property type="match status" value="1"/>
</dbReference>
<protein>
    <submittedName>
        <fullName evidence="6">Uncharacterized protein</fullName>
    </submittedName>
</protein>
<dbReference type="Pfam" id="PF25129">
    <property type="entry name" value="Pyr4-TMTC"/>
    <property type="match status" value="1"/>
</dbReference>
<keyword evidence="3 5" id="KW-1133">Transmembrane helix</keyword>
<evidence type="ECO:0000256" key="5">
    <source>
        <dbReference type="SAM" id="Phobius"/>
    </source>
</evidence>
<feature type="transmembrane region" description="Helical" evidence="5">
    <location>
        <begin position="35"/>
        <end position="54"/>
    </location>
</feature>
<evidence type="ECO:0000256" key="3">
    <source>
        <dbReference type="ARBA" id="ARBA00022989"/>
    </source>
</evidence>
<evidence type="ECO:0000313" key="7">
    <source>
        <dbReference type="Proteomes" id="UP000192411"/>
    </source>
</evidence>
<accession>A0A1X0JX65</accession>
<evidence type="ECO:0000256" key="2">
    <source>
        <dbReference type="ARBA" id="ARBA00022692"/>
    </source>
</evidence>
<dbReference type="eggNOG" id="ENOG502ZC86">
    <property type="taxonomic scope" value="Bacteria"/>
</dbReference>
<reference evidence="6 7" key="1">
    <citation type="submission" date="2017-02" db="EMBL/GenBank/DDBJ databases">
        <title>The new phylogeny of genus Mycobacterium.</title>
        <authorList>
            <person name="Tortoli E."/>
            <person name="Trovato A."/>
            <person name="Cirillo D.M."/>
        </authorList>
    </citation>
    <scope>NUCLEOTIDE SEQUENCE [LARGE SCALE GENOMIC DNA]</scope>
    <source>
        <strain evidence="6 7">DSM 44338</strain>
    </source>
</reference>
<comment type="caution">
    <text evidence="6">The sequence shown here is derived from an EMBL/GenBank/DDBJ whole genome shotgun (WGS) entry which is preliminary data.</text>
</comment>
<dbReference type="GO" id="GO:0016020">
    <property type="term" value="C:membrane"/>
    <property type="evidence" value="ECO:0007669"/>
    <property type="project" value="UniProtKB-SubCell"/>
</dbReference>
<dbReference type="RefSeq" id="WP_083123792.1">
    <property type="nucleotide sequence ID" value="NZ_MVIM01000002.1"/>
</dbReference>
<keyword evidence="2 5" id="KW-0812">Transmembrane</keyword>
<dbReference type="OrthoDB" id="7825963at2"/>
<feature type="transmembrane region" description="Helical" evidence="5">
    <location>
        <begin position="180"/>
        <end position="199"/>
    </location>
</feature>
<keyword evidence="7" id="KW-1185">Reference proteome</keyword>
<evidence type="ECO:0000256" key="4">
    <source>
        <dbReference type="ARBA" id="ARBA00023136"/>
    </source>
</evidence>
<feature type="transmembrane region" description="Helical" evidence="5">
    <location>
        <begin position="155"/>
        <end position="174"/>
    </location>
</feature>
<dbReference type="AlphaFoldDB" id="A0A1X0JX65"/>
<name>A0A1X0JX65_9MYCO</name>
<dbReference type="InterPro" id="IPR039020">
    <property type="entry name" value="PaxB-like"/>
</dbReference>
<dbReference type="GO" id="GO:0016829">
    <property type="term" value="F:lyase activity"/>
    <property type="evidence" value="ECO:0007669"/>
    <property type="project" value="InterPro"/>
</dbReference>